<gene>
    <name evidence="2" type="ordered locus">Srot_2869</name>
</gene>
<dbReference type="EMBL" id="CP001958">
    <property type="protein sequence ID" value="ADG99300.1"/>
    <property type="molecule type" value="Genomic_DNA"/>
</dbReference>
<feature type="region of interest" description="Disordered" evidence="1">
    <location>
        <begin position="1"/>
        <end position="36"/>
    </location>
</feature>
<protein>
    <submittedName>
        <fullName evidence="2">Uncharacterized protein</fullName>
    </submittedName>
</protein>
<proteinExistence type="predicted"/>
<name>D6ZDP3_SEGRD</name>
<dbReference type="KEGG" id="srt:Srot_2869"/>
<reference evidence="2 3" key="1">
    <citation type="journal article" date="2010" name="Stand. Genomic Sci.">
        <title>Complete genome sequence of Segniliparus rotundus type strain (CDC 1076).</title>
        <authorList>
            <person name="Sikorski J."/>
            <person name="Lapidus A."/>
            <person name="Copeland A."/>
            <person name="Misra M."/>
            <person name="Glavina Del Rio T."/>
            <person name="Nolan M."/>
            <person name="Lucas S."/>
            <person name="Chen F."/>
            <person name="Tice H."/>
            <person name="Cheng J.F."/>
            <person name="Jando M."/>
            <person name="Schneider S."/>
            <person name="Bruce D."/>
            <person name="Goodwin L."/>
            <person name="Pitluck S."/>
            <person name="Liolios K."/>
            <person name="Mikhailova N."/>
            <person name="Pati A."/>
            <person name="Ivanova N."/>
            <person name="Mavromatis K."/>
            <person name="Chen A."/>
            <person name="Palaniappan K."/>
            <person name="Chertkov O."/>
            <person name="Land M."/>
            <person name="Hauser L."/>
            <person name="Chang Y.J."/>
            <person name="Jeffries C.D."/>
            <person name="Brettin T."/>
            <person name="Detter J.C."/>
            <person name="Han C."/>
            <person name="Rohde M."/>
            <person name="Goker M."/>
            <person name="Bristow J."/>
            <person name="Eisen J.A."/>
            <person name="Markowitz V."/>
            <person name="Hugenholtz P."/>
            <person name="Kyrpides N.C."/>
            <person name="Klenk H.P."/>
        </authorList>
    </citation>
    <scope>NUCLEOTIDE SEQUENCE [LARGE SCALE GENOMIC DNA]</scope>
    <source>
        <strain evidence="3">ATCC BAA-972 / CDC 1076 / CIP 108378 / DSM 44985 / JCM 13578</strain>
    </source>
</reference>
<dbReference type="STRING" id="640132.Srot_2869"/>
<dbReference type="AlphaFoldDB" id="D6ZDP3"/>
<sequence>MSPPPRPEHLHVPAARRKTREPMRARAGDRHDSAAEATEWIADATRRFAGLTADTSPESSDVELPALRQLRSTIGQLVSALPRPVRPVNTSRPGVAFSHVALRKTLTFALAEPASAASAAVADIAIELHDATPTSVHIDLVAVGADARERTYLSDGDALRERAAAAFLETLGTPAPPITLTWDDLVELDDPLR</sequence>
<organism evidence="2 3">
    <name type="scientific">Segniliparus rotundus (strain ATCC BAA-972 / CDC 1076 / CIP 108378 / DSM 44985 / JCM 13578)</name>
    <dbReference type="NCBI Taxonomy" id="640132"/>
    <lineage>
        <taxon>Bacteria</taxon>
        <taxon>Bacillati</taxon>
        <taxon>Actinomycetota</taxon>
        <taxon>Actinomycetes</taxon>
        <taxon>Mycobacteriales</taxon>
        <taxon>Segniliparaceae</taxon>
        <taxon>Segniliparus</taxon>
    </lineage>
</organism>
<dbReference type="Proteomes" id="UP000002247">
    <property type="component" value="Chromosome"/>
</dbReference>
<dbReference type="eggNOG" id="ENOG5031USX">
    <property type="taxonomic scope" value="Bacteria"/>
</dbReference>
<evidence type="ECO:0000256" key="1">
    <source>
        <dbReference type="SAM" id="MobiDB-lite"/>
    </source>
</evidence>
<accession>D6ZDP3</accession>
<dbReference type="HOGENOM" id="CLU_1569023_0_0_11"/>
<evidence type="ECO:0000313" key="3">
    <source>
        <dbReference type="Proteomes" id="UP000002247"/>
    </source>
</evidence>
<keyword evidence="3" id="KW-1185">Reference proteome</keyword>
<evidence type="ECO:0000313" key="2">
    <source>
        <dbReference type="EMBL" id="ADG99300.1"/>
    </source>
</evidence>
<feature type="compositionally biased region" description="Basic and acidic residues" evidence="1">
    <location>
        <begin position="20"/>
        <end position="34"/>
    </location>
</feature>
<feature type="compositionally biased region" description="Basic and acidic residues" evidence="1">
    <location>
        <begin position="1"/>
        <end position="11"/>
    </location>
</feature>